<proteinExistence type="predicted"/>
<reference evidence="3" key="1">
    <citation type="submission" date="2021-01" db="EMBL/GenBank/DDBJ databases">
        <authorList>
            <person name="Corre E."/>
            <person name="Pelletier E."/>
            <person name="Niang G."/>
            <person name="Scheremetjew M."/>
            <person name="Finn R."/>
            <person name="Kale V."/>
            <person name="Holt S."/>
            <person name="Cochrane G."/>
            <person name="Meng A."/>
            <person name="Brown T."/>
            <person name="Cohen L."/>
        </authorList>
    </citation>
    <scope>NUCLEOTIDE SEQUENCE</scope>
    <source>
        <strain evidence="3">UTEX LB 985</strain>
    </source>
</reference>
<gene>
    <name evidence="3" type="ORF">CBRE1094_LOCUS29635</name>
</gene>
<dbReference type="PROSITE" id="PS50222">
    <property type="entry name" value="EF_HAND_2"/>
    <property type="match status" value="1"/>
</dbReference>
<protein>
    <recommendedName>
        <fullName evidence="2">EF-hand domain-containing protein</fullName>
    </recommendedName>
</protein>
<accession>A0A7S2MU66</accession>
<dbReference type="GO" id="GO:0005509">
    <property type="term" value="F:calcium ion binding"/>
    <property type="evidence" value="ECO:0007669"/>
    <property type="project" value="InterPro"/>
</dbReference>
<dbReference type="Gene3D" id="1.10.238.10">
    <property type="entry name" value="EF-hand"/>
    <property type="match status" value="1"/>
</dbReference>
<dbReference type="EMBL" id="HBGU01054202">
    <property type="protein sequence ID" value="CAD9502821.1"/>
    <property type="molecule type" value="Transcribed_RNA"/>
</dbReference>
<feature type="region of interest" description="Disordered" evidence="1">
    <location>
        <begin position="1"/>
        <end position="34"/>
    </location>
</feature>
<dbReference type="AlphaFoldDB" id="A0A7S2MU66"/>
<evidence type="ECO:0000259" key="2">
    <source>
        <dbReference type="PROSITE" id="PS50222"/>
    </source>
</evidence>
<dbReference type="InterPro" id="IPR011992">
    <property type="entry name" value="EF-hand-dom_pair"/>
</dbReference>
<sequence length="149" mass="15997">MTGTKGDADASSSQRSKGGSRSGRNDLEPKNSPAAADDVVGQLIRQVCSALYERQHSLQRAFTFLDPSGSGYLKLTEFEQAISLVMTYITPSGHESEATDNKQVNESQVSALVTSLAGSSLLDAKGEQIDYVAFIKAFEVIDTEPEGLY</sequence>
<evidence type="ECO:0000256" key="1">
    <source>
        <dbReference type="SAM" id="MobiDB-lite"/>
    </source>
</evidence>
<evidence type="ECO:0000313" key="3">
    <source>
        <dbReference type="EMBL" id="CAD9502821.1"/>
    </source>
</evidence>
<dbReference type="InterPro" id="IPR002048">
    <property type="entry name" value="EF_hand_dom"/>
</dbReference>
<organism evidence="3">
    <name type="scientific">Haptolina brevifila</name>
    <dbReference type="NCBI Taxonomy" id="156173"/>
    <lineage>
        <taxon>Eukaryota</taxon>
        <taxon>Haptista</taxon>
        <taxon>Haptophyta</taxon>
        <taxon>Prymnesiophyceae</taxon>
        <taxon>Prymnesiales</taxon>
        <taxon>Prymnesiaceae</taxon>
        <taxon>Haptolina</taxon>
    </lineage>
</organism>
<dbReference type="SUPFAM" id="SSF47473">
    <property type="entry name" value="EF-hand"/>
    <property type="match status" value="1"/>
</dbReference>
<feature type="domain" description="EF-hand" evidence="2">
    <location>
        <begin position="53"/>
        <end position="88"/>
    </location>
</feature>
<name>A0A7S2MU66_9EUKA</name>